<evidence type="ECO:0000313" key="3">
    <source>
        <dbReference type="Proteomes" id="UP000239480"/>
    </source>
</evidence>
<proteinExistence type="predicted"/>
<dbReference type="RefSeq" id="WP_106204442.1">
    <property type="nucleotide sequence ID" value="NZ_PVTD01000002.1"/>
</dbReference>
<accession>A0A2T0RWL1</accession>
<organism evidence="2 3">
    <name type="scientific">Aliiruegeria haliotis</name>
    <dbReference type="NCBI Taxonomy" id="1280846"/>
    <lineage>
        <taxon>Bacteria</taxon>
        <taxon>Pseudomonadati</taxon>
        <taxon>Pseudomonadota</taxon>
        <taxon>Alphaproteobacteria</taxon>
        <taxon>Rhodobacterales</taxon>
        <taxon>Roseobacteraceae</taxon>
        <taxon>Aliiruegeria</taxon>
    </lineage>
</organism>
<dbReference type="OrthoDB" id="7774819at2"/>
<keyword evidence="1" id="KW-0812">Transmembrane</keyword>
<evidence type="ECO:0000313" key="2">
    <source>
        <dbReference type="EMBL" id="PRY25561.1"/>
    </source>
</evidence>
<gene>
    <name evidence="2" type="ORF">CLV78_102741</name>
</gene>
<protein>
    <submittedName>
        <fullName evidence="2">Uncharacterized protein</fullName>
    </submittedName>
</protein>
<feature type="transmembrane region" description="Helical" evidence="1">
    <location>
        <begin position="304"/>
        <end position="326"/>
    </location>
</feature>
<sequence length="331" mass="35131">MRRRLRQLLTLGTLVSGALSLWLLSQSPFASPFVLRSEAAAQRALDRMLAREIDTAWLQPRIDDALAREDLLALGDYVALAEKTGTEIPRHQSEQIDALTARSESLIGQTEACLQCAWDITSCESLTLMAGCAIPIELTPVGDANALRRAAVAWGTGKEVDQLEVGLASLGLGASAAVLVTAGGSGLAKLGATSLRLSRRLGTMTPGFTRTLRAATPPIGVMVRGEGLQPLARIAGDLGTVQRNTSLPDTLLMMRHVDSAEDAARLARLSSVAGDGTRPALRAMGKSRTFRALVRLSDMARATIAALIAFALQLCGFAVSLVLRALRRQIA</sequence>
<dbReference type="AlphaFoldDB" id="A0A2T0RWL1"/>
<keyword evidence="3" id="KW-1185">Reference proteome</keyword>
<comment type="caution">
    <text evidence="2">The sequence shown here is derived from an EMBL/GenBank/DDBJ whole genome shotgun (WGS) entry which is preliminary data.</text>
</comment>
<keyword evidence="1" id="KW-0472">Membrane</keyword>
<evidence type="ECO:0000256" key="1">
    <source>
        <dbReference type="SAM" id="Phobius"/>
    </source>
</evidence>
<name>A0A2T0RWL1_9RHOB</name>
<dbReference type="Proteomes" id="UP000239480">
    <property type="component" value="Unassembled WGS sequence"/>
</dbReference>
<reference evidence="2 3" key="1">
    <citation type="submission" date="2018-03" db="EMBL/GenBank/DDBJ databases">
        <title>Genomic Encyclopedia of Archaeal and Bacterial Type Strains, Phase II (KMG-II): from individual species to whole genera.</title>
        <authorList>
            <person name="Goeker M."/>
        </authorList>
    </citation>
    <scope>NUCLEOTIDE SEQUENCE [LARGE SCALE GENOMIC DNA]</scope>
    <source>
        <strain evidence="2 3">DSM 29328</strain>
    </source>
</reference>
<keyword evidence="1" id="KW-1133">Transmembrane helix</keyword>
<dbReference type="EMBL" id="PVTD01000002">
    <property type="protein sequence ID" value="PRY25561.1"/>
    <property type="molecule type" value="Genomic_DNA"/>
</dbReference>